<reference evidence="6 7" key="1">
    <citation type="submission" date="2013-08" db="EMBL/GenBank/DDBJ databases">
        <authorList>
            <consortium name="DOE Joint Genome Institute"/>
            <person name="Eisen J."/>
            <person name="Huntemann M."/>
            <person name="Han J."/>
            <person name="Chen A."/>
            <person name="Kyrpides N."/>
            <person name="Mavromatis K."/>
            <person name="Markowitz V."/>
            <person name="Palaniappan K."/>
            <person name="Ivanova N."/>
            <person name="Schaumberg A."/>
            <person name="Pati A."/>
            <person name="Liolios K."/>
            <person name="Nordberg H.P."/>
            <person name="Cantor M.N."/>
            <person name="Hua S.X."/>
            <person name="Woyke T."/>
        </authorList>
    </citation>
    <scope>NUCLEOTIDE SEQUENCE [LARGE SCALE GENOMIC DNA]</scope>
    <source>
        <strain evidence="6 7">DSM 44927</strain>
    </source>
</reference>
<proteinExistence type="inferred from homology"/>
<name>W9E4K5_9ACTN</name>
<dbReference type="GO" id="GO:0030639">
    <property type="term" value="P:polyketide biosynthetic process"/>
    <property type="evidence" value="ECO:0007669"/>
    <property type="project" value="TreeGrafter"/>
</dbReference>
<comment type="caution">
    <text evidence="6">The sequence shown here is derived from an EMBL/GenBank/DDBJ whole genome shotgun (WGS) entry which is preliminary data.</text>
</comment>
<dbReference type="InterPro" id="IPR011141">
    <property type="entry name" value="Polyketide_synthase_type-III"/>
</dbReference>
<dbReference type="AlphaFoldDB" id="W9E4K5"/>
<keyword evidence="7" id="KW-1185">Reference proteome</keyword>
<feature type="domain" description="Chalcone/stilbene synthase N-terminal" evidence="4">
    <location>
        <begin position="81"/>
        <end position="205"/>
    </location>
</feature>
<evidence type="ECO:0000313" key="6">
    <source>
        <dbReference type="EMBL" id="ETA71137.1"/>
    </source>
</evidence>
<comment type="similarity">
    <text evidence="1">Belongs to the thiolase-like superfamily. Chalcone/stilbene synthases family.</text>
</comment>
<evidence type="ECO:0000259" key="5">
    <source>
        <dbReference type="Pfam" id="PF02797"/>
    </source>
</evidence>
<organism evidence="6 7">
    <name type="scientific">Actinospica robiniae DSM 44927</name>
    <dbReference type="NCBI Taxonomy" id="479430"/>
    <lineage>
        <taxon>Bacteria</taxon>
        <taxon>Bacillati</taxon>
        <taxon>Actinomycetota</taxon>
        <taxon>Actinomycetes</taxon>
        <taxon>Catenulisporales</taxon>
        <taxon>Actinospicaceae</taxon>
        <taxon>Actinospica</taxon>
    </lineage>
</organism>
<dbReference type="EMBL" id="AZAN01000001">
    <property type="protein sequence ID" value="ETA71137.1"/>
    <property type="molecule type" value="Genomic_DNA"/>
</dbReference>
<dbReference type="Proteomes" id="UP000019485">
    <property type="component" value="Unassembled WGS sequence"/>
</dbReference>
<dbReference type="Gene3D" id="3.40.47.10">
    <property type="match status" value="2"/>
</dbReference>
<accession>W9E4K5</accession>
<dbReference type="PIRSF" id="PIRSF000451">
    <property type="entry name" value="PKS_III"/>
    <property type="match status" value="1"/>
</dbReference>
<dbReference type="Pfam" id="PF00195">
    <property type="entry name" value="Chal_sti_synt_N"/>
    <property type="match status" value="1"/>
</dbReference>
<dbReference type="InterPro" id="IPR012328">
    <property type="entry name" value="Chalcone/stilbene_synt_C"/>
</dbReference>
<evidence type="ECO:0000313" key="7">
    <source>
        <dbReference type="Proteomes" id="UP000019485"/>
    </source>
</evidence>
<dbReference type="OrthoDB" id="4334218at2"/>
<protein>
    <submittedName>
        <fullName evidence="6">Putative naringenin-chalcone synthase</fullName>
    </submittedName>
</protein>
<dbReference type="InterPro" id="IPR016039">
    <property type="entry name" value="Thiolase-like"/>
</dbReference>
<keyword evidence="2" id="KW-0808">Transferase</keyword>
<dbReference type="RefSeq" id="WP_051450094.1">
    <property type="nucleotide sequence ID" value="NZ_KI632511.1"/>
</dbReference>
<evidence type="ECO:0000259" key="4">
    <source>
        <dbReference type="Pfam" id="PF00195"/>
    </source>
</evidence>
<feature type="active site" description="Acyl-thioester intermediate" evidence="3">
    <location>
        <position position="145"/>
    </location>
</feature>
<dbReference type="PANTHER" id="PTHR11877">
    <property type="entry name" value="HYDROXYMETHYLGLUTARYL-COA SYNTHASE"/>
    <property type="match status" value="1"/>
</dbReference>
<evidence type="ECO:0000256" key="3">
    <source>
        <dbReference type="PIRSR" id="PIRSR000451-1"/>
    </source>
</evidence>
<dbReference type="PATRIC" id="fig|479430.3.peg.172"/>
<evidence type="ECO:0000256" key="2">
    <source>
        <dbReference type="ARBA" id="ARBA00022679"/>
    </source>
</evidence>
<dbReference type="PANTHER" id="PTHR11877:SF46">
    <property type="entry name" value="TYPE III POLYKETIDE SYNTHASE A"/>
    <property type="match status" value="1"/>
</dbReference>
<sequence length="358" mass="37468">MSKSQSAPVCVHRPVFVEAEHRVGIDEVVERSGLAYPGRAVPDKFADIMRNTGVDTRTFIRSAKEVYTDGTAPAHWASTVALLAGLGARAADAALRASGIEPQEIDALIVTSVTGYAMPGMDVDLIRELRLRPDVRRIPVAQIGCAGGLYGLIRASEQIAARPGSKVLVVASEAFSSTTQPHTRRADALIYKALGGDGAAAAVVTPADQAPDGPHVLLDGVGALDYLIPDTTAYYRLTADDEGRLGFASTPAAPGAIHLARPALESWLGESSPGFLVAHHGGPAILENTAEVFGADQRQLRHSWASLQNHGNMGSVSFLDILQRTLGETGPDAMYGPGTAVTIGPGVTVCAARLTRPA</sequence>
<feature type="domain" description="Chalcone/stilbene synthase C-terminal" evidence="5">
    <location>
        <begin position="275"/>
        <end position="349"/>
    </location>
</feature>
<dbReference type="GO" id="GO:0016747">
    <property type="term" value="F:acyltransferase activity, transferring groups other than amino-acyl groups"/>
    <property type="evidence" value="ECO:0007669"/>
    <property type="project" value="InterPro"/>
</dbReference>
<evidence type="ECO:0000256" key="1">
    <source>
        <dbReference type="ARBA" id="ARBA00005531"/>
    </source>
</evidence>
<dbReference type="HOGENOM" id="CLU_034992_0_0_11"/>
<gene>
    <name evidence="6" type="ORF">ActroDRAFT_0163</name>
</gene>
<dbReference type="Pfam" id="PF02797">
    <property type="entry name" value="Chal_sti_synt_C"/>
    <property type="match status" value="1"/>
</dbReference>
<dbReference type="SUPFAM" id="SSF53901">
    <property type="entry name" value="Thiolase-like"/>
    <property type="match status" value="2"/>
</dbReference>
<dbReference type="InterPro" id="IPR001099">
    <property type="entry name" value="Chalcone/stilbene_synt_N"/>
</dbReference>